<proteinExistence type="predicted"/>
<sequence length="499" mass="54026">MAKSPKKSSGTAEDIQCWSTDPRDALPIRRAVSPALPGATLGIHITGLKPNPQLYSLGTIEFRYWTAAEALRRAADYWNAAGCKQWQSQVGKLLQVNLDAGNDLNAYYSREDKGLSFFHATITDASNNGRAMTVYSGESPDVISHELGHAILDAIKPELWDILTGEVAAFHEFFGDGSSILTALQLPYVRDTVVAETQGQLWRNSSIARMAEELGYAIRQVNPKYADLDCLRNASTLWLYRSPTELSPDGPNSILTSQPHNFSRVFTGAFLAALGRMALAIADDQRVNADHVLQASLDMGPLLLKAVINAPLRTDFYRSVAEQMIIAASQHLTHGEAYVKAITAAMIRQGILSTPDPVLRAKHTSFASAVAFAAVATDPNGVADATATQPAQLTIPGDALGLTTPLLVEGPAVEEQEKRRPVGISPMTIMPSSREQAIQSYVESLARRGRIAVDASVDAPDSFLHQVEIPHHATHVLETTAAGNRLRRIRVDCGGGFGW</sequence>
<evidence type="ECO:0000313" key="1">
    <source>
        <dbReference type="EMBL" id="MCB2409240.1"/>
    </source>
</evidence>
<comment type="caution">
    <text evidence="1">The sequence shown here is derived from an EMBL/GenBank/DDBJ whole genome shotgun (WGS) entry which is preliminary data.</text>
</comment>
<dbReference type="Proteomes" id="UP001165296">
    <property type="component" value="Unassembled WGS sequence"/>
</dbReference>
<reference evidence="1" key="1">
    <citation type="submission" date="2021-10" db="EMBL/GenBank/DDBJ databases">
        <authorList>
            <person name="Dean J.D."/>
            <person name="Kim M.K."/>
            <person name="Newey C.N."/>
            <person name="Stoker T.S."/>
            <person name="Thompson D.W."/>
            <person name="Grose J.H."/>
        </authorList>
    </citation>
    <scope>NUCLEOTIDE SEQUENCE</scope>
    <source>
        <strain evidence="1">BT178</strain>
    </source>
</reference>
<protein>
    <recommendedName>
        <fullName evidence="3">Peptidase M4 domain-containing protein</fullName>
    </recommendedName>
</protein>
<dbReference type="EMBL" id="JAJADR010000004">
    <property type="protein sequence ID" value="MCB2409240.1"/>
    <property type="molecule type" value="Genomic_DNA"/>
</dbReference>
<gene>
    <name evidence="1" type="ORF">LGH74_14710</name>
</gene>
<organism evidence="1 2">
    <name type="scientific">Hymenobacter lucidus</name>
    <dbReference type="NCBI Taxonomy" id="2880930"/>
    <lineage>
        <taxon>Bacteria</taxon>
        <taxon>Pseudomonadati</taxon>
        <taxon>Bacteroidota</taxon>
        <taxon>Cytophagia</taxon>
        <taxon>Cytophagales</taxon>
        <taxon>Hymenobacteraceae</taxon>
        <taxon>Hymenobacter</taxon>
    </lineage>
</organism>
<accession>A0ABS8ASQ4</accession>
<name>A0ABS8ASQ4_9BACT</name>
<dbReference type="SUPFAM" id="SSF55486">
    <property type="entry name" value="Metalloproteases ('zincins'), catalytic domain"/>
    <property type="match status" value="1"/>
</dbReference>
<evidence type="ECO:0008006" key="3">
    <source>
        <dbReference type="Google" id="ProtNLM"/>
    </source>
</evidence>
<evidence type="ECO:0000313" key="2">
    <source>
        <dbReference type="Proteomes" id="UP001165296"/>
    </source>
</evidence>
<keyword evidence="2" id="KW-1185">Reference proteome</keyword>
<dbReference type="RefSeq" id="WP_226176814.1">
    <property type="nucleotide sequence ID" value="NZ_JAJADR010000004.1"/>
</dbReference>